<dbReference type="PANTHER" id="PTHR30562:SF1">
    <property type="entry name" value="UVRABC SYSTEM PROTEIN C"/>
    <property type="match status" value="1"/>
</dbReference>
<dbReference type="PANTHER" id="PTHR30562">
    <property type="entry name" value="UVRC/OXIDOREDUCTASE"/>
    <property type="match status" value="1"/>
</dbReference>
<dbReference type="GO" id="GO:0006974">
    <property type="term" value="P:DNA damage response"/>
    <property type="evidence" value="ECO:0007669"/>
    <property type="project" value="TreeGrafter"/>
</dbReference>
<dbReference type="EMBL" id="LAZR01000265">
    <property type="protein sequence ID" value="KKN78263.1"/>
    <property type="molecule type" value="Genomic_DNA"/>
</dbReference>
<dbReference type="GO" id="GO:0009380">
    <property type="term" value="C:excinuclease repair complex"/>
    <property type="evidence" value="ECO:0007669"/>
    <property type="project" value="TreeGrafter"/>
</dbReference>
<dbReference type="PROSITE" id="PS50164">
    <property type="entry name" value="GIY_YIG"/>
    <property type="match status" value="1"/>
</dbReference>
<comment type="caution">
    <text evidence="2">The sequence shown here is derived from an EMBL/GenBank/DDBJ whole genome shotgun (WGS) entry which is preliminary data.</text>
</comment>
<evidence type="ECO:0000259" key="1">
    <source>
        <dbReference type="PROSITE" id="PS50164"/>
    </source>
</evidence>
<protein>
    <recommendedName>
        <fullName evidence="1">GIY-YIG domain-containing protein</fullName>
    </recommendedName>
</protein>
<feature type="domain" description="GIY-YIG" evidence="1">
    <location>
        <begin position="121"/>
        <end position="199"/>
    </location>
</feature>
<dbReference type="InterPro" id="IPR000305">
    <property type="entry name" value="GIY-YIG_endonuc"/>
</dbReference>
<dbReference type="InterPro" id="IPR035901">
    <property type="entry name" value="GIY-YIG_endonuc_sf"/>
</dbReference>
<dbReference type="AlphaFoldDB" id="A0A0F9WIL8"/>
<evidence type="ECO:0000313" key="2">
    <source>
        <dbReference type="EMBL" id="KKN78263.1"/>
    </source>
</evidence>
<accession>A0A0F9WIL8</accession>
<sequence length="232" mass="27411">MGNLTFNYQKTCKRCREDKSLNRFESLPSNRFRLICKDCYNKRRRELHGGVERDNVRRLKKLNGIINKISGCSLLSMYKPDDSSHYRIKLSYCGFEWDLRNSSFIQGNRPWTKYKQPDYVDGSYVYKFLDCKKKVLYVGKSSFVNERMSKHFSPSEIKKGKQYWKSDVAQVLILKCESEADMHFLESYLINKIKPKHNMGSIAKDQLSFNIEIPEFKDMWVEAVYGNVDKTL</sequence>
<name>A0A0F9WIL8_9ZZZZ</name>
<dbReference type="Gene3D" id="3.40.1440.10">
    <property type="entry name" value="GIY-YIG endonuclease"/>
    <property type="match status" value="1"/>
</dbReference>
<dbReference type="SUPFAM" id="SSF82771">
    <property type="entry name" value="GIY-YIG endonuclease"/>
    <property type="match status" value="1"/>
</dbReference>
<dbReference type="InterPro" id="IPR050066">
    <property type="entry name" value="UvrABC_protein_C"/>
</dbReference>
<dbReference type="Pfam" id="PF01541">
    <property type="entry name" value="GIY-YIG"/>
    <property type="match status" value="1"/>
</dbReference>
<proteinExistence type="predicted"/>
<gene>
    <name evidence="2" type="ORF">LCGC14_0351220</name>
</gene>
<reference evidence="2" key="1">
    <citation type="journal article" date="2015" name="Nature">
        <title>Complex archaea that bridge the gap between prokaryotes and eukaryotes.</title>
        <authorList>
            <person name="Spang A."/>
            <person name="Saw J.H."/>
            <person name="Jorgensen S.L."/>
            <person name="Zaremba-Niedzwiedzka K."/>
            <person name="Martijn J."/>
            <person name="Lind A.E."/>
            <person name="van Eijk R."/>
            <person name="Schleper C."/>
            <person name="Guy L."/>
            <person name="Ettema T.J."/>
        </authorList>
    </citation>
    <scope>NUCLEOTIDE SEQUENCE</scope>
</reference>
<organism evidence="2">
    <name type="scientific">marine sediment metagenome</name>
    <dbReference type="NCBI Taxonomy" id="412755"/>
    <lineage>
        <taxon>unclassified sequences</taxon>
        <taxon>metagenomes</taxon>
        <taxon>ecological metagenomes</taxon>
    </lineage>
</organism>
<dbReference type="SMART" id="SM00465">
    <property type="entry name" value="GIYc"/>
    <property type="match status" value="1"/>
</dbReference>